<dbReference type="CDD" id="cd04275">
    <property type="entry name" value="ZnMc_pappalysin_like"/>
    <property type="match status" value="1"/>
</dbReference>
<dbReference type="GO" id="GO:0008237">
    <property type="term" value="F:metallopeptidase activity"/>
    <property type="evidence" value="ECO:0007669"/>
    <property type="project" value="UniProtKB-KW"/>
</dbReference>
<evidence type="ECO:0000256" key="6">
    <source>
        <dbReference type="ARBA" id="ARBA00022801"/>
    </source>
</evidence>
<evidence type="ECO:0000256" key="10">
    <source>
        <dbReference type="SAM" id="SignalP"/>
    </source>
</evidence>
<gene>
    <name evidence="12" type="ORF">VHEMI09703</name>
</gene>
<dbReference type="Pfam" id="PF05572">
    <property type="entry name" value="Peptidase_M43"/>
    <property type="match status" value="1"/>
</dbReference>
<dbReference type="SUPFAM" id="SSF55486">
    <property type="entry name" value="Metalloproteases ('zincins'), catalytic domain"/>
    <property type="match status" value="1"/>
</dbReference>
<dbReference type="PANTHER" id="PTHR47466:SF1">
    <property type="entry name" value="METALLOPROTEASE MEP1 (AFU_ORTHOLOGUE AFUA_1G07730)-RELATED"/>
    <property type="match status" value="1"/>
</dbReference>
<accession>A0A0A1TQU9</accession>
<dbReference type="GO" id="GO:0046872">
    <property type="term" value="F:metal ion binding"/>
    <property type="evidence" value="ECO:0007669"/>
    <property type="project" value="UniProtKB-KW"/>
</dbReference>
<dbReference type="HOGENOM" id="CLU_048726_0_0_1"/>
<dbReference type="InterPro" id="IPR008754">
    <property type="entry name" value="Peptidase_M43"/>
</dbReference>
<keyword evidence="7" id="KW-0862">Zinc</keyword>
<feature type="domain" description="Peptidase M43 pregnancy-associated plasma-A" evidence="11">
    <location>
        <begin position="139"/>
        <end position="278"/>
    </location>
</feature>
<evidence type="ECO:0000256" key="4">
    <source>
        <dbReference type="ARBA" id="ARBA00022723"/>
    </source>
</evidence>
<name>A0A0A1TQU9_9HYPO</name>
<keyword evidence="8" id="KW-0482">Metalloprotease</keyword>
<dbReference type="STRING" id="1531966.A0A0A1TQU9"/>
<organism evidence="12 13">
    <name type="scientific">[Torrubiella] hemipterigena</name>
    <dbReference type="NCBI Taxonomy" id="1531966"/>
    <lineage>
        <taxon>Eukaryota</taxon>
        <taxon>Fungi</taxon>
        <taxon>Dikarya</taxon>
        <taxon>Ascomycota</taxon>
        <taxon>Pezizomycotina</taxon>
        <taxon>Sordariomycetes</taxon>
        <taxon>Hypocreomycetidae</taxon>
        <taxon>Hypocreales</taxon>
        <taxon>Clavicipitaceae</taxon>
        <taxon>Clavicipitaceae incertae sedis</taxon>
        <taxon>'Torrubiella' clade</taxon>
    </lineage>
</organism>
<evidence type="ECO:0000313" key="12">
    <source>
        <dbReference type="EMBL" id="CEJ94153.1"/>
    </source>
</evidence>
<protein>
    <recommendedName>
        <fullName evidence="11">Peptidase M43 pregnancy-associated plasma-A domain-containing protein</fullName>
    </recommendedName>
</protein>
<dbReference type="Gene3D" id="3.40.390.10">
    <property type="entry name" value="Collagenase (Catalytic Domain)"/>
    <property type="match status" value="1"/>
</dbReference>
<evidence type="ECO:0000256" key="2">
    <source>
        <dbReference type="ARBA" id="ARBA00008721"/>
    </source>
</evidence>
<feature type="chain" id="PRO_5001990301" description="Peptidase M43 pregnancy-associated plasma-A domain-containing protein" evidence="10">
    <location>
        <begin position="18"/>
        <end position="288"/>
    </location>
</feature>
<keyword evidence="5 10" id="KW-0732">Signal</keyword>
<evidence type="ECO:0000256" key="7">
    <source>
        <dbReference type="ARBA" id="ARBA00022833"/>
    </source>
</evidence>
<evidence type="ECO:0000256" key="3">
    <source>
        <dbReference type="ARBA" id="ARBA00022670"/>
    </source>
</evidence>
<dbReference type="Proteomes" id="UP000039046">
    <property type="component" value="Unassembled WGS sequence"/>
</dbReference>
<keyword evidence="9" id="KW-1015">Disulfide bond</keyword>
<comment type="function">
    <text evidence="1">Secreted metalloproteinase that allows assimilation of proteinaceous substrates.</text>
</comment>
<evidence type="ECO:0000313" key="13">
    <source>
        <dbReference type="Proteomes" id="UP000039046"/>
    </source>
</evidence>
<keyword evidence="3" id="KW-0645">Protease</keyword>
<dbReference type="GO" id="GO:0006508">
    <property type="term" value="P:proteolysis"/>
    <property type="evidence" value="ECO:0007669"/>
    <property type="project" value="UniProtKB-KW"/>
</dbReference>
<evidence type="ECO:0000256" key="1">
    <source>
        <dbReference type="ARBA" id="ARBA00003174"/>
    </source>
</evidence>
<reference evidence="12 13" key="1">
    <citation type="journal article" date="2015" name="Genome Announc.">
        <title>Draft Genome Sequence and Gene Annotation of the Entomopathogenic Fungus Verticillium hemipterigenum.</title>
        <authorList>
            <person name="Horn F."/>
            <person name="Habel A."/>
            <person name="Scharf D.H."/>
            <person name="Dworschak J."/>
            <person name="Brakhage A.A."/>
            <person name="Guthke R."/>
            <person name="Hertweck C."/>
            <person name="Linde J."/>
        </authorList>
    </citation>
    <scope>NUCLEOTIDE SEQUENCE [LARGE SCALE GENOMIC DNA]</scope>
</reference>
<keyword evidence="4" id="KW-0479">Metal-binding</keyword>
<evidence type="ECO:0000256" key="5">
    <source>
        <dbReference type="ARBA" id="ARBA00022729"/>
    </source>
</evidence>
<dbReference type="OrthoDB" id="536211at2759"/>
<keyword evidence="13" id="KW-1185">Reference proteome</keyword>
<proteinExistence type="inferred from homology"/>
<evidence type="ECO:0000256" key="8">
    <source>
        <dbReference type="ARBA" id="ARBA00023049"/>
    </source>
</evidence>
<evidence type="ECO:0000259" key="11">
    <source>
        <dbReference type="Pfam" id="PF05572"/>
    </source>
</evidence>
<dbReference type="AlphaFoldDB" id="A0A0A1TQU9"/>
<dbReference type="PANTHER" id="PTHR47466">
    <property type="match status" value="1"/>
</dbReference>
<sequence>MHAALLTFASLAASAIAVIPPTKMGCLTTPPSTIQKEVHQNLALMEAAAASSVNALVARATVYVPTYVHVVSASNQASDGYLSSSTITKQMEMLNQYFQGTGFQFTLENTDWNVNSNWAYNNDEYGMKKTLRKGDYRSLNLYYISDIGNGNTGFCKYPVTTSTGSDDFYYDGCVMSAWTAPGGVSPSGSTIYSTGKITVHEVGHWSNLIHTFEGNDCNGYGDYVDDTPAEASAAYGCQTSRDSCPDLPGNDPVTNHMDYSDDNCKTQFTPGQIDRMVSSYNYYRLNSQ</sequence>
<dbReference type="EMBL" id="CDHN01000006">
    <property type="protein sequence ID" value="CEJ94153.1"/>
    <property type="molecule type" value="Genomic_DNA"/>
</dbReference>
<keyword evidence="6" id="KW-0378">Hydrolase</keyword>
<feature type="signal peptide" evidence="10">
    <location>
        <begin position="1"/>
        <end position="17"/>
    </location>
</feature>
<dbReference type="InterPro" id="IPR024079">
    <property type="entry name" value="MetalloPept_cat_dom_sf"/>
</dbReference>
<comment type="similarity">
    <text evidence="2">Belongs to the peptidase M43B family.</text>
</comment>
<evidence type="ECO:0000256" key="9">
    <source>
        <dbReference type="ARBA" id="ARBA00023157"/>
    </source>
</evidence>